<evidence type="ECO:0000313" key="2">
    <source>
        <dbReference type="EMBL" id="PZC73028.1"/>
    </source>
</evidence>
<name>A0A2W1BDQ1_HELAM</name>
<feature type="signal peptide" evidence="1">
    <location>
        <begin position="1"/>
        <end position="20"/>
    </location>
</feature>
<evidence type="ECO:0000313" key="3">
    <source>
        <dbReference type="Proteomes" id="UP000249218"/>
    </source>
</evidence>
<protein>
    <submittedName>
        <fullName evidence="2">Uncharacterized protein</fullName>
    </submittedName>
</protein>
<organism evidence="2 3">
    <name type="scientific">Helicoverpa armigera</name>
    <name type="common">Cotton bollworm</name>
    <name type="synonym">Heliothis armigera</name>
    <dbReference type="NCBI Taxonomy" id="29058"/>
    <lineage>
        <taxon>Eukaryota</taxon>
        <taxon>Metazoa</taxon>
        <taxon>Ecdysozoa</taxon>
        <taxon>Arthropoda</taxon>
        <taxon>Hexapoda</taxon>
        <taxon>Insecta</taxon>
        <taxon>Pterygota</taxon>
        <taxon>Neoptera</taxon>
        <taxon>Endopterygota</taxon>
        <taxon>Lepidoptera</taxon>
        <taxon>Glossata</taxon>
        <taxon>Ditrysia</taxon>
        <taxon>Noctuoidea</taxon>
        <taxon>Noctuidae</taxon>
        <taxon>Heliothinae</taxon>
        <taxon>Helicoverpa</taxon>
    </lineage>
</organism>
<proteinExistence type="predicted"/>
<feature type="chain" id="PRO_5016104086" evidence="1">
    <location>
        <begin position="21"/>
        <end position="134"/>
    </location>
</feature>
<gene>
    <name evidence="2" type="primary">HaOG210167</name>
    <name evidence="2" type="ORF">B5X24_HaOG210167</name>
</gene>
<dbReference type="EMBL" id="KZ150133">
    <property type="protein sequence ID" value="PZC73028.1"/>
    <property type="molecule type" value="Genomic_DNA"/>
</dbReference>
<evidence type="ECO:0000256" key="1">
    <source>
        <dbReference type="SAM" id="SignalP"/>
    </source>
</evidence>
<keyword evidence="1" id="KW-0732">Signal</keyword>
<keyword evidence="3" id="KW-1185">Reference proteome</keyword>
<reference evidence="2 3" key="1">
    <citation type="journal article" date="2017" name="BMC Biol.">
        <title>Genomic innovations, transcriptional plasticity and gene loss underlying the evolution and divergence of two highly polyphagous and invasive Helicoverpa pest species.</title>
        <authorList>
            <person name="Pearce S.L."/>
            <person name="Clarke D.F."/>
            <person name="East P.D."/>
            <person name="Elfekih S."/>
            <person name="Gordon K.H."/>
            <person name="Jermiin L.S."/>
            <person name="McGaughran A."/>
            <person name="Oakeshott J.G."/>
            <person name="Papanikolaou A."/>
            <person name="Perera O.P."/>
            <person name="Rane R.V."/>
            <person name="Richards S."/>
            <person name="Tay W.T."/>
            <person name="Walsh T.K."/>
            <person name="Anderson A."/>
            <person name="Anderson C.J."/>
            <person name="Asgari S."/>
            <person name="Board P.G."/>
            <person name="Bretschneider A."/>
            <person name="Campbell P.M."/>
            <person name="Chertemps T."/>
            <person name="Christeller J.T."/>
            <person name="Coppin C.W."/>
            <person name="Downes S.J."/>
            <person name="Duan G."/>
            <person name="Farnsworth C.A."/>
            <person name="Good R.T."/>
            <person name="Han L.B."/>
            <person name="Han Y.C."/>
            <person name="Hatje K."/>
            <person name="Horne I."/>
            <person name="Huang Y.P."/>
            <person name="Hughes D.S."/>
            <person name="Jacquin-Joly E."/>
            <person name="James W."/>
            <person name="Jhangiani S."/>
            <person name="Kollmar M."/>
            <person name="Kuwar S.S."/>
            <person name="Li S."/>
            <person name="Liu N.Y."/>
            <person name="Maibeche M.T."/>
            <person name="Miller J.R."/>
            <person name="Montagne N."/>
            <person name="Perry T."/>
            <person name="Qu J."/>
            <person name="Song S.V."/>
            <person name="Sutton G.G."/>
            <person name="Vogel H."/>
            <person name="Walenz B.P."/>
            <person name="Xu W."/>
            <person name="Zhang H.J."/>
            <person name="Zou Z."/>
            <person name="Batterham P."/>
            <person name="Edwards O.R."/>
            <person name="Feyereisen R."/>
            <person name="Gibbs R.A."/>
            <person name="Heckel D.G."/>
            <person name="McGrath A."/>
            <person name="Robin C."/>
            <person name="Scherer S.E."/>
            <person name="Worley K.C."/>
            <person name="Wu Y.D."/>
        </authorList>
    </citation>
    <scope>NUCLEOTIDE SEQUENCE [LARGE SCALE GENOMIC DNA]</scope>
    <source>
        <strain evidence="2">Harm_GR_Male_#8</strain>
        <tissue evidence="2">Whole organism</tissue>
    </source>
</reference>
<dbReference type="AlphaFoldDB" id="A0A2W1BDQ1"/>
<sequence length="134" mass="14892">MAAKLFCLFALLAVAAVASADNDCNCEPLSELENSALWEFFTKLSKEADPNDKTNQDLHAVLPGELSPLLDCNCLEKNRKKRRILPESAEEAKEIADFLDEADDSLVGLRTPKCPQGRVWMGIMCVDEKYVSDK</sequence>
<dbReference type="Proteomes" id="UP000249218">
    <property type="component" value="Unassembled WGS sequence"/>
</dbReference>
<accession>A0A2W1BDQ1</accession>